<dbReference type="InterPro" id="IPR006710">
    <property type="entry name" value="Glyco_hydro_43"/>
</dbReference>
<dbReference type="Proteomes" id="UP000217257">
    <property type="component" value="Chromosome"/>
</dbReference>
<comment type="similarity">
    <text evidence="2 5">Belongs to the glycosyl hydrolase 43 family.</text>
</comment>
<dbReference type="GO" id="GO:0046558">
    <property type="term" value="F:arabinan endo-1,5-alpha-L-arabinosidase activity"/>
    <property type="evidence" value="ECO:0007669"/>
    <property type="project" value="InterPro"/>
</dbReference>
<feature type="binding site" evidence="7">
    <location>
        <position position="117"/>
    </location>
    <ligand>
        <name>substrate</name>
    </ligand>
</feature>
<dbReference type="InterPro" id="IPR050727">
    <property type="entry name" value="GH43_arabinanases"/>
</dbReference>
<accession>A0A250J6A5</accession>
<feature type="signal peptide" evidence="9">
    <location>
        <begin position="1"/>
        <end position="26"/>
    </location>
</feature>
<keyword evidence="4 5" id="KW-0326">Glycosidase</keyword>
<evidence type="ECO:0000256" key="5">
    <source>
        <dbReference type="PIRNR" id="PIRNR026534"/>
    </source>
</evidence>
<evidence type="ECO:0000256" key="9">
    <source>
        <dbReference type="SAM" id="SignalP"/>
    </source>
</evidence>
<gene>
    <name evidence="10" type="ORF">CYFUS_004441</name>
</gene>
<proteinExistence type="inferred from homology"/>
<evidence type="ECO:0000256" key="6">
    <source>
        <dbReference type="PIRSR" id="PIRSR026534-1"/>
    </source>
</evidence>
<dbReference type="Gene3D" id="2.115.10.20">
    <property type="entry name" value="Glycosyl hydrolase domain, family 43"/>
    <property type="match status" value="1"/>
</dbReference>
<name>A0A250J6A5_9BACT</name>
<dbReference type="GO" id="GO:0031222">
    <property type="term" value="P:arabinan catabolic process"/>
    <property type="evidence" value="ECO:0007669"/>
    <property type="project" value="UniProtKB-UniPathway"/>
</dbReference>
<dbReference type="Pfam" id="PF04616">
    <property type="entry name" value="Glyco_hydro_43"/>
    <property type="match status" value="1"/>
</dbReference>
<dbReference type="InterPro" id="IPR016840">
    <property type="entry name" value="Glyco_hydro_43_endo_a_Ara-ase"/>
</dbReference>
<dbReference type="InterPro" id="IPR023296">
    <property type="entry name" value="Glyco_hydro_beta-prop_sf"/>
</dbReference>
<dbReference type="CDD" id="cd18829">
    <property type="entry name" value="GH43_BsArb43A-like"/>
    <property type="match status" value="1"/>
</dbReference>
<reference evidence="10 11" key="1">
    <citation type="submission" date="2017-06" db="EMBL/GenBank/DDBJ databases">
        <title>Sequencing and comparative analysis of myxobacterial genomes.</title>
        <authorList>
            <person name="Rupp O."/>
            <person name="Goesmann A."/>
            <person name="Sogaard-Andersen L."/>
        </authorList>
    </citation>
    <scope>NUCLEOTIDE SEQUENCE [LARGE SCALE GENOMIC DNA]</scope>
    <source>
        <strain evidence="10 11">DSM 52655</strain>
    </source>
</reference>
<dbReference type="SUPFAM" id="SSF75005">
    <property type="entry name" value="Arabinanase/levansucrase/invertase"/>
    <property type="match status" value="1"/>
</dbReference>
<organism evidence="10 11">
    <name type="scientific">Cystobacter fuscus</name>
    <dbReference type="NCBI Taxonomy" id="43"/>
    <lineage>
        <taxon>Bacteria</taxon>
        <taxon>Pseudomonadati</taxon>
        <taxon>Myxococcota</taxon>
        <taxon>Myxococcia</taxon>
        <taxon>Myxococcales</taxon>
        <taxon>Cystobacterineae</taxon>
        <taxon>Archangiaceae</taxon>
        <taxon>Cystobacter</taxon>
    </lineage>
</organism>
<dbReference type="KEGG" id="cfus:CYFUS_004441"/>
<dbReference type="AlphaFoldDB" id="A0A250J6A5"/>
<evidence type="ECO:0000313" key="10">
    <source>
        <dbReference type="EMBL" id="ATB39002.1"/>
    </source>
</evidence>
<sequence length="313" mass="34302">MTFSRLGVSLALASSMAALTPFSAQAEFWELTGERISHDPTLIKEGSTWYEFHTGQGIQVRRSDNGTQWYTVPQIFLNPPSWWSSHVPNQTRNDVWAPDVQLYNGRVWLYYSISSFGSNTSAIGLVSATSVGAGSWRDDGLVIRTTSANNYNAIDPNLVIDASGNPWLAFGSFWSGLKLTRLDKNTMKPTGSLYSIASRANGIEGASITYRNGYYYLFASIDACCRGVDSTYKIVYGRSTSITGPYLDKNGVSMMSGGGTVLDAGNTVWKGPGGQDIYNDNVIARHAYDATDNGAPKLLINDLRWDSSGWPQY</sequence>
<evidence type="ECO:0000313" key="11">
    <source>
        <dbReference type="Proteomes" id="UP000217257"/>
    </source>
</evidence>
<feature type="active site" description="Proton donor" evidence="6">
    <location>
        <position position="204"/>
    </location>
</feature>
<evidence type="ECO:0000256" key="2">
    <source>
        <dbReference type="ARBA" id="ARBA00009865"/>
    </source>
</evidence>
<dbReference type="PIRSF" id="PIRSF026534">
    <property type="entry name" value="Endo_alpha-L-arabinosidase"/>
    <property type="match status" value="1"/>
</dbReference>
<evidence type="ECO:0000256" key="8">
    <source>
        <dbReference type="PIRSR" id="PIRSR606710-2"/>
    </source>
</evidence>
<dbReference type="PANTHER" id="PTHR43301">
    <property type="entry name" value="ARABINAN ENDO-1,5-ALPHA-L-ARABINOSIDASE"/>
    <property type="match status" value="1"/>
</dbReference>
<keyword evidence="3 5" id="KW-0378">Hydrolase</keyword>
<evidence type="ECO:0000256" key="3">
    <source>
        <dbReference type="ARBA" id="ARBA00022801"/>
    </source>
</evidence>
<feature type="chain" id="PRO_5012219551" evidence="9">
    <location>
        <begin position="27"/>
        <end position="313"/>
    </location>
</feature>
<dbReference type="EMBL" id="CP022098">
    <property type="protein sequence ID" value="ATB39002.1"/>
    <property type="molecule type" value="Genomic_DNA"/>
</dbReference>
<evidence type="ECO:0000256" key="4">
    <source>
        <dbReference type="ARBA" id="ARBA00023295"/>
    </source>
</evidence>
<evidence type="ECO:0000256" key="1">
    <source>
        <dbReference type="ARBA" id="ARBA00004834"/>
    </source>
</evidence>
<comment type="pathway">
    <text evidence="1 5">Glycan metabolism; L-arabinan degradation.</text>
</comment>
<feature type="binding site" evidence="7">
    <location>
        <begin position="152"/>
        <end position="155"/>
    </location>
    <ligand>
        <name>substrate</name>
    </ligand>
</feature>
<dbReference type="RefSeq" id="WP_095987094.1">
    <property type="nucleotide sequence ID" value="NZ_CP022098.1"/>
</dbReference>
<dbReference type="PANTHER" id="PTHR43301:SF3">
    <property type="entry name" value="ARABINAN ENDO-1,5-ALPHA-L-ARABINOSIDASE A-RELATED"/>
    <property type="match status" value="1"/>
</dbReference>
<evidence type="ECO:0000256" key="7">
    <source>
        <dbReference type="PIRSR" id="PIRSR026534-2"/>
    </source>
</evidence>
<feature type="site" description="Important for catalytic activity, responsible for pKa modulation of the active site Glu and correct orientation of both the proton donor and substrate" evidence="8">
    <location>
        <position position="155"/>
    </location>
</feature>
<protein>
    <submittedName>
        <fullName evidence="10">Arabinan endo-1,5-alpha-L-arabinosidase</fullName>
    </submittedName>
</protein>
<feature type="binding site" evidence="7">
    <location>
        <position position="39"/>
    </location>
    <ligand>
        <name>substrate</name>
    </ligand>
</feature>
<feature type="binding site" evidence="7">
    <location>
        <begin position="172"/>
        <end position="174"/>
    </location>
    <ligand>
        <name>substrate</name>
    </ligand>
</feature>
<dbReference type="UniPathway" id="UPA00667"/>
<keyword evidence="9" id="KW-0732">Signal</keyword>
<feature type="active site" description="Proton acceptor" evidence="6">
    <location>
        <position position="39"/>
    </location>
</feature>